<evidence type="ECO:0000313" key="4">
    <source>
        <dbReference type="EMBL" id="KRN95977.1"/>
    </source>
</evidence>
<keyword evidence="5" id="KW-1185">Reference proteome</keyword>
<keyword evidence="1" id="KW-0812">Transmembrane</keyword>
<comment type="caution">
    <text evidence="4">The sequence shown here is derived from an EMBL/GenBank/DDBJ whole genome shotgun (WGS) entry which is preliminary data.</text>
</comment>
<feature type="domain" description="DUF3899" evidence="2">
    <location>
        <begin position="36"/>
        <end position="121"/>
    </location>
</feature>
<dbReference type="RefSeq" id="WP_057810145.1">
    <property type="nucleotide sequence ID" value="NZ_BJUD01000035.1"/>
</dbReference>
<keyword evidence="1" id="KW-0472">Membrane</keyword>
<evidence type="ECO:0000313" key="6">
    <source>
        <dbReference type="Proteomes" id="UP000321429"/>
    </source>
</evidence>
<evidence type="ECO:0000313" key="3">
    <source>
        <dbReference type="EMBL" id="GEK29167.1"/>
    </source>
</evidence>
<name>A0A0R2L2F3_9LACO</name>
<accession>A0A0R2L2F3</accession>
<evidence type="ECO:0000259" key="2">
    <source>
        <dbReference type="Pfam" id="PF13038"/>
    </source>
</evidence>
<proteinExistence type="predicted"/>
<dbReference type="Pfam" id="PF13038">
    <property type="entry name" value="DUF3899"/>
    <property type="match status" value="1"/>
</dbReference>
<dbReference type="Proteomes" id="UP000321429">
    <property type="component" value="Unassembled WGS sequence"/>
</dbReference>
<keyword evidence="1" id="KW-1133">Transmembrane helix</keyword>
<feature type="transmembrane region" description="Helical" evidence="1">
    <location>
        <begin position="42"/>
        <end position="64"/>
    </location>
</feature>
<evidence type="ECO:0000256" key="1">
    <source>
        <dbReference type="SAM" id="Phobius"/>
    </source>
</evidence>
<dbReference type="AlphaFoldDB" id="A0A0R2L2F3"/>
<dbReference type="EMBL" id="JQCB01000006">
    <property type="protein sequence ID" value="KRN95977.1"/>
    <property type="molecule type" value="Genomic_DNA"/>
</dbReference>
<protein>
    <recommendedName>
        <fullName evidence="2">DUF3899 domain-containing protein</fullName>
    </recommendedName>
</protein>
<dbReference type="EMBL" id="BJUD01000035">
    <property type="protein sequence ID" value="GEK29167.1"/>
    <property type="molecule type" value="Genomic_DNA"/>
</dbReference>
<evidence type="ECO:0000313" key="5">
    <source>
        <dbReference type="Proteomes" id="UP000051139"/>
    </source>
</evidence>
<dbReference type="PATRIC" id="fig|348151.3.peg.1700"/>
<gene>
    <name evidence="4" type="ORF">IV55_GL001648</name>
    <name evidence="3" type="ORF">LSI01_14780</name>
</gene>
<organism evidence="4 5">
    <name type="scientific">Furfurilactobacillus siliginis</name>
    <dbReference type="NCBI Taxonomy" id="348151"/>
    <lineage>
        <taxon>Bacteria</taxon>
        <taxon>Bacillati</taxon>
        <taxon>Bacillota</taxon>
        <taxon>Bacilli</taxon>
        <taxon>Lactobacillales</taxon>
        <taxon>Lactobacillaceae</taxon>
        <taxon>Furfurilactobacillus</taxon>
    </lineage>
</organism>
<dbReference type="OrthoDB" id="2317864at2"/>
<feature type="transmembrane region" description="Helical" evidence="1">
    <location>
        <begin position="102"/>
        <end position="120"/>
    </location>
</feature>
<dbReference type="STRING" id="348151.IV55_GL001648"/>
<dbReference type="Proteomes" id="UP000051139">
    <property type="component" value="Unassembled WGS sequence"/>
</dbReference>
<reference evidence="4 5" key="1">
    <citation type="journal article" date="2015" name="Genome Announc.">
        <title>Expanding the biotechnology potential of lactobacilli through comparative genomics of 213 strains and associated genera.</title>
        <authorList>
            <person name="Sun Z."/>
            <person name="Harris H.M."/>
            <person name="McCann A."/>
            <person name="Guo C."/>
            <person name="Argimon S."/>
            <person name="Zhang W."/>
            <person name="Yang X."/>
            <person name="Jeffery I.B."/>
            <person name="Cooney J.C."/>
            <person name="Kagawa T.F."/>
            <person name="Liu W."/>
            <person name="Song Y."/>
            <person name="Salvetti E."/>
            <person name="Wrobel A."/>
            <person name="Rasinkangas P."/>
            <person name="Parkhill J."/>
            <person name="Rea M.C."/>
            <person name="O'Sullivan O."/>
            <person name="Ritari J."/>
            <person name="Douillard F.P."/>
            <person name="Paul Ross R."/>
            <person name="Yang R."/>
            <person name="Briner A.E."/>
            <person name="Felis G.E."/>
            <person name="de Vos W.M."/>
            <person name="Barrangou R."/>
            <person name="Klaenhammer T.R."/>
            <person name="Caufield P.W."/>
            <person name="Cui Y."/>
            <person name="Zhang H."/>
            <person name="O'Toole P.W."/>
        </authorList>
    </citation>
    <scope>NUCLEOTIDE SEQUENCE [LARGE SCALE GENOMIC DNA]</scope>
    <source>
        <strain evidence="4 5">DSM 22696</strain>
    </source>
</reference>
<sequence>MLKKMSPMIMTLGGVGLFVICCLIAWLAGVSTVQISNVAFMVGLLLLLVGAAMQLSHAHLFVGFRRSRRQKTYKEKDETPQKPISAMEVSEKKNAPLRFSSWNKWIWIAGACCIGVAVLITL</sequence>
<reference evidence="3 6" key="2">
    <citation type="submission" date="2019-07" db="EMBL/GenBank/DDBJ databases">
        <title>Whole genome shotgun sequence of Lactobacillus siliginis NBRC 101315.</title>
        <authorList>
            <person name="Hosoyama A."/>
            <person name="Uohara A."/>
            <person name="Ohji S."/>
            <person name="Ichikawa N."/>
        </authorList>
    </citation>
    <scope>NUCLEOTIDE SEQUENCE [LARGE SCALE GENOMIC DNA]</scope>
    <source>
        <strain evidence="3 6">NBRC 101315</strain>
    </source>
</reference>
<dbReference type="InterPro" id="IPR025007">
    <property type="entry name" value="DUF3899"/>
</dbReference>